<evidence type="ECO:0000313" key="1">
    <source>
        <dbReference type="EMBL" id="QAS68819.1"/>
    </source>
</evidence>
<accession>A0A410N6N7</accession>
<protein>
    <submittedName>
        <fullName evidence="1">Uncharacterized protein</fullName>
    </submittedName>
</protein>
<evidence type="ECO:0000313" key="2">
    <source>
        <dbReference type="Proteomes" id="UP000289817"/>
    </source>
</evidence>
<dbReference type="Proteomes" id="UP000289817">
    <property type="component" value="Segment"/>
</dbReference>
<reference evidence="2" key="1">
    <citation type="submission" date="2017-11" db="EMBL/GenBank/DDBJ databases">
        <title>Viruses of Lake Retba.</title>
        <authorList>
            <person name="Mizuno C.M."/>
            <person name="Prajapati B."/>
            <person name="Lucas S."/>
            <person name="Sime-Ngando T."/>
            <person name="Forterre P."/>
            <person name="Bamford D.H."/>
            <person name="Prangishvili D."/>
            <person name="Krupovic M."/>
            <person name="Oksanen H.M."/>
        </authorList>
    </citation>
    <scope>NUCLEOTIDE SEQUENCE [LARGE SCALE GENOMIC DNA]</scope>
</reference>
<dbReference type="EMBL" id="MG550110">
    <property type="protein sequence ID" value="QAS68819.1"/>
    <property type="molecule type" value="Genomic_DNA"/>
</dbReference>
<sequence>MTEITCFVCNRYFPEEDASFIDISREDEYYPRNKPICPPCRWEK</sequence>
<organism evidence="1 2">
    <name type="scientific">Halorubrum pleomorphic virus 12</name>
    <dbReference type="NCBI Taxonomy" id="2507578"/>
    <lineage>
        <taxon>Viruses</taxon>
        <taxon>Monodnaviria</taxon>
        <taxon>Trapavirae</taxon>
        <taxon>Saleviricota</taxon>
        <taxon>Huolimaviricetes</taxon>
        <taxon>Haloruvirales</taxon>
        <taxon>Pleolipoviridae</taxon>
        <taxon>Betapleolipovirus</taxon>
        <taxon>Betapleolipovirus rosense</taxon>
        <taxon>Betapleolipovirus HRPV12</taxon>
    </lineage>
</organism>
<keyword evidence="2" id="KW-1185">Reference proteome</keyword>
<proteinExistence type="predicted"/>
<gene>
    <name evidence="1" type="ORF">HRPV12-gp15</name>
</gene>
<name>A0A410N6N7_9VIRU</name>